<reference evidence="2" key="1">
    <citation type="journal article" date="2019" name="Int. J. Syst. Evol. Microbiol.">
        <title>The Global Catalogue of Microorganisms (GCM) 10K type strain sequencing project: providing services to taxonomists for standard genome sequencing and annotation.</title>
        <authorList>
            <consortium name="The Broad Institute Genomics Platform"/>
            <consortium name="The Broad Institute Genome Sequencing Center for Infectious Disease"/>
            <person name="Wu L."/>
            <person name="Ma J."/>
        </authorList>
    </citation>
    <scope>NUCLEOTIDE SEQUENCE [LARGE SCALE GENOMIC DNA]</scope>
    <source>
        <strain evidence="2">KACC 12634</strain>
    </source>
</reference>
<accession>A0ABW2D2F4</accession>
<dbReference type="InterPro" id="IPR036412">
    <property type="entry name" value="HAD-like_sf"/>
</dbReference>
<gene>
    <name evidence="1" type="ORF">ACFQS3_03965</name>
</gene>
<dbReference type="PANTHER" id="PTHR10000">
    <property type="entry name" value="PHOSPHOSERINE PHOSPHATASE"/>
    <property type="match status" value="1"/>
</dbReference>
<protein>
    <submittedName>
        <fullName evidence="1">HAD hydrolase family protein</fullName>
    </submittedName>
</protein>
<dbReference type="Gene3D" id="3.30.1240.10">
    <property type="match status" value="1"/>
</dbReference>
<organism evidence="1 2">
    <name type="scientific">Glycomyces mayteni</name>
    <dbReference type="NCBI Taxonomy" id="543887"/>
    <lineage>
        <taxon>Bacteria</taxon>
        <taxon>Bacillati</taxon>
        <taxon>Actinomycetota</taxon>
        <taxon>Actinomycetes</taxon>
        <taxon>Glycomycetales</taxon>
        <taxon>Glycomycetaceae</taxon>
        <taxon>Glycomyces</taxon>
    </lineage>
</organism>
<sequence>MQNYSVIATDLDGTLLDDRTQLSERNRHALLAARAQGVTVLAVTARTPRGLHFVPGLAETVDAAICNNGAILYEPATGAIDVRRTIPAPAVAELHTRARAAIPDALFTIETGTAIIAEGEAPGARGHYGEPWRDVDALEDVLADLDGVVEYRVQHRSMHGQAMRDALGGIATPGMVRWDWGSFPVLEYNADTVNKGDALAAWCAERGIGAEAVVAFGDMPNDVTMLAWAGRSYAMAGAPPEVAAAAGFAAASNTDDGVAQVVEALLPEPVLAD</sequence>
<dbReference type="SUPFAM" id="SSF56784">
    <property type="entry name" value="HAD-like"/>
    <property type="match status" value="1"/>
</dbReference>
<dbReference type="GO" id="GO:0016787">
    <property type="term" value="F:hydrolase activity"/>
    <property type="evidence" value="ECO:0007669"/>
    <property type="project" value="UniProtKB-KW"/>
</dbReference>
<name>A0ABW2D2F4_9ACTN</name>
<proteinExistence type="predicted"/>
<dbReference type="Gene3D" id="3.40.50.1000">
    <property type="entry name" value="HAD superfamily/HAD-like"/>
    <property type="match status" value="1"/>
</dbReference>
<dbReference type="Pfam" id="PF08282">
    <property type="entry name" value="Hydrolase_3"/>
    <property type="match status" value="1"/>
</dbReference>
<dbReference type="RefSeq" id="WP_382354178.1">
    <property type="nucleotide sequence ID" value="NZ_JBHMBP010000004.1"/>
</dbReference>
<keyword evidence="2" id="KW-1185">Reference proteome</keyword>
<dbReference type="PANTHER" id="PTHR10000:SF8">
    <property type="entry name" value="HAD SUPERFAMILY HYDROLASE-LIKE, TYPE 3"/>
    <property type="match status" value="1"/>
</dbReference>
<evidence type="ECO:0000313" key="1">
    <source>
        <dbReference type="EMBL" id="MFC6956349.1"/>
    </source>
</evidence>
<dbReference type="Proteomes" id="UP001596470">
    <property type="component" value="Unassembled WGS sequence"/>
</dbReference>
<evidence type="ECO:0000313" key="2">
    <source>
        <dbReference type="Proteomes" id="UP001596470"/>
    </source>
</evidence>
<keyword evidence="1" id="KW-0378">Hydrolase</keyword>
<dbReference type="InterPro" id="IPR023214">
    <property type="entry name" value="HAD_sf"/>
</dbReference>
<dbReference type="EMBL" id="JBHSYS010000001">
    <property type="protein sequence ID" value="MFC6956349.1"/>
    <property type="molecule type" value="Genomic_DNA"/>
</dbReference>
<comment type="caution">
    <text evidence="1">The sequence shown here is derived from an EMBL/GenBank/DDBJ whole genome shotgun (WGS) entry which is preliminary data.</text>
</comment>